<dbReference type="RefSeq" id="WP_271013273.1">
    <property type="nucleotide sequence ID" value="NZ_JAQIFT010000062.1"/>
</dbReference>
<dbReference type="AlphaFoldDB" id="A0AA42DR93"/>
<feature type="transmembrane region" description="Helical" evidence="1">
    <location>
        <begin position="167"/>
        <end position="183"/>
    </location>
</feature>
<evidence type="ECO:0000256" key="1">
    <source>
        <dbReference type="SAM" id="Phobius"/>
    </source>
</evidence>
<evidence type="ECO:0000313" key="3">
    <source>
        <dbReference type="Proteomes" id="UP001169242"/>
    </source>
</evidence>
<dbReference type="InterPro" id="IPR008875">
    <property type="entry name" value="TraX"/>
</dbReference>
<protein>
    <submittedName>
        <fullName evidence="2">TraX family protein</fullName>
    </submittedName>
</protein>
<feature type="transmembrane region" description="Helical" evidence="1">
    <location>
        <begin position="92"/>
        <end position="114"/>
    </location>
</feature>
<feature type="transmembrane region" description="Helical" evidence="1">
    <location>
        <begin position="62"/>
        <end position="80"/>
    </location>
</feature>
<organism evidence="2 3">
    <name type="scientific">Holtiella tumoricola</name>
    <dbReference type="NCBI Taxonomy" id="3018743"/>
    <lineage>
        <taxon>Bacteria</taxon>
        <taxon>Bacillati</taxon>
        <taxon>Bacillota</taxon>
        <taxon>Clostridia</taxon>
        <taxon>Lachnospirales</taxon>
        <taxon>Cellulosilyticaceae</taxon>
        <taxon>Holtiella</taxon>
    </lineage>
</organism>
<proteinExistence type="predicted"/>
<dbReference type="Pfam" id="PF05857">
    <property type="entry name" value="TraX"/>
    <property type="match status" value="1"/>
</dbReference>
<keyword evidence="1" id="KW-0472">Membrane</keyword>
<name>A0AA42DR93_9FIRM</name>
<keyword evidence="1" id="KW-0812">Transmembrane</keyword>
<keyword evidence="3" id="KW-1185">Reference proteome</keyword>
<dbReference type="Proteomes" id="UP001169242">
    <property type="component" value="Unassembled WGS sequence"/>
</dbReference>
<accession>A0AA42DR93</accession>
<evidence type="ECO:0000313" key="2">
    <source>
        <dbReference type="EMBL" id="MDA3733453.1"/>
    </source>
</evidence>
<comment type="caution">
    <text evidence="2">The sequence shown here is derived from an EMBL/GenBank/DDBJ whole genome shotgun (WGS) entry which is preliminary data.</text>
</comment>
<gene>
    <name evidence="2" type="ORF">PBV87_18395</name>
</gene>
<sequence length="240" mass="27587">MLKIIAMILMLIDHIALAFLPSYSTPYLICRLLGRLSMPIFAYKIACGFSYTSNLKQYTKNIALMTLAAQIPFMFLSYGSAFKDVLYSTSGLILLSHWNIGFTFLCALALLYFINSTHHLPLILRILPSIVILILSTVADYGIYGVLTVLLMYYFLHSTKRYKTRGLMKYTLIFTLLTIFYYLTFFTDVALFMISMQLPAILALPVIYFVPDKSIPLHKSFFYIFYPLHMLIIALVAYFI</sequence>
<keyword evidence="1" id="KW-1133">Transmembrane helix</keyword>
<feature type="transmembrane region" description="Helical" evidence="1">
    <location>
        <begin position="221"/>
        <end position="239"/>
    </location>
</feature>
<dbReference type="EMBL" id="JAQIFT010000062">
    <property type="protein sequence ID" value="MDA3733453.1"/>
    <property type="molecule type" value="Genomic_DNA"/>
</dbReference>
<reference evidence="2" key="1">
    <citation type="journal article" date="2023" name="Int. J. Syst. Evol. Microbiol.">
        <title>&lt;i&gt;Holtiella tumoricola&lt;/i&gt; gen. nov. sp. nov., isolated from a human clinical sample.</title>
        <authorList>
            <person name="Allen-Vercoe E."/>
            <person name="Daigneault M.C."/>
            <person name="Vancuren S.J."/>
            <person name="Cochrane K."/>
            <person name="O'Neal L.L."/>
            <person name="Sankaranarayanan K."/>
            <person name="Lawson P.A."/>
        </authorList>
    </citation>
    <scope>NUCLEOTIDE SEQUENCE</scope>
    <source>
        <strain evidence="2">CC70A</strain>
    </source>
</reference>
<feature type="transmembrane region" description="Helical" evidence="1">
    <location>
        <begin position="126"/>
        <end position="155"/>
    </location>
</feature>